<comment type="subcellular location">
    <subcellularLocation>
        <location evidence="1">Secreted</location>
    </subcellularLocation>
</comment>
<dbReference type="PANTHER" id="PTHR34216:SF3">
    <property type="entry name" value="POLY-BETA-1,6-N-ACETYL-D-GLUCOSAMINE N-DEACETYLASE"/>
    <property type="match status" value="1"/>
</dbReference>
<dbReference type="GO" id="GO:0005576">
    <property type="term" value="C:extracellular region"/>
    <property type="evidence" value="ECO:0007669"/>
    <property type="project" value="UniProtKB-SubCell"/>
</dbReference>
<reference evidence="4" key="1">
    <citation type="submission" date="2018-05" db="EMBL/GenBank/DDBJ databases">
        <authorList>
            <person name="Lanie J.A."/>
            <person name="Ng W.-L."/>
            <person name="Kazmierczak K.M."/>
            <person name="Andrzejewski T.M."/>
            <person name="Davidsen T.M."/>
            <person name="Wayne K.J."/>
            <person name="Tettelin H."/>
            <person name="Glass J.I."/>
            <person name="Rusch D."/>
            <person name="Podicherti R."/>
            <person name="Tsui H.-C.T."/>
            <person name="Winkler M.E."/>
        </authorList>
    </citation>
    <scope>NUCLEOTIDE SEQUENCE</scope>
</reference>
<gene>
    <name evidence="4" type="ORF">METZ01_LOCUS485929</name>
</gene>
<proteinExistence type="predicted"/>
<dbReference type="GO" id="GO:0005975">
    <property type="term" value="P:carbohydrate metabolic process"/>
    <property type="evidence" value="ECO:0007669"/>
    <property type="project" value="InterPro"/>
</dbReference>
<evidence type="ECO:0000256" key="2">
    <source>
        <dbReference type="ARBA" id="ARBA00022729"/>
    </source>
</evidence>
<dbReference type="InterPro" id="IPR002509">
    <property type="entry name" value="NODB_dom"/>
</dbReference>
<accession>A0A383CMQ0</accession>
<dbReference type="CDD" id="cd10918">
    <property type="entry name" value="CE4_NodB_like_5s_6s"/>
    <property type="match status" value="1"/>
</dbReference>
<dbReference type="PROSITE" id="PS51677">
    <property type="entry name" value="NODB"/>
    <property type="match status" value="1"/>
</dbReference>
<name>A0A383CMQ0_9ZZZZ</name>
<dbReference type="InterPro" id="IPR051398">
    <property type="entry name" value="Polysacch_Deacetylase"/>
</dbReference>
<sequence>EHVQFLVEKVKFEKNIQKIIICFDDGYESIFSNAFPIMEKYGIKGIVFPVTGYIGKYNDWDINFSINRARHLNIIQIKKLSDAGWEFGSHGHWHRAYSKLTNEERILDLNKSKIILEGIVGKSIYSFCPPFGDLPENCWKDLTDAGYKQIYLQMPLKRKYSPPRNIKLNFTRSMFSTDNINKIIKKYNRHKSELIKENIIRSFSWGTILVKEML</sequence>
<dbReference type="PANTHER" id="PTHR34216">
    <property type="match status" value="1"/>
</dbReference>
<dbReference type="SUPFAM" id="SSF88713">
    <property type="entry name" value="Glycoside hydrolase/deacetylase"/>
    <property type="match status" value="1"/>
</dbReference>
<feature type="non-terminal residue" evidence="4">
    <location>
        <position position="1"/>
    </location>
</feature>
<dbReference type="GO" id="GO:0016810">
    <property type="term" value="F:hydrolase activity, acting on carbon-nitrogen (but not peptide) bonds"/>
    <property type="evidence" value="ECO:0007669"/>
    <property type="project" value="InterPro"/>
</dbReference>
<dbReference type="EMBL" id="UINC01209869">
    <property type="protein sequence ID" value="SVE33075.1"/>
    <property type="molecule type" value="Genomic_DNA"/>
</dbReference>
<dbReference type="AlphaFoldDB" id="A0A383CMQ0"/>
<dbReference type="Pfam" id="PF01522">
    <property type="entry name" value="Polysacc_deac_1"/>
    <property type="match status" value="1"/>
</dbReference>
<evidence type="ECO:0000313" key="4">
    <source>
        <dbReference type="EMBL" id="SVE33075.1"/>
    </source>
</evidence>
<keyword evidence="2" id="KW-0732">Signal</keyword>
<evidence type="ECO:0000256" key="1">
    <source>
        <dbReference type="ARBA" id="ARBA00004613"/>
    </source>
</evidence>
<dbReference type="Gene3D" id="3.20.20.370">
    <property type="entry name" value="Glycoside hydrolase/deacetylase"/>
    <property type="match status" value="1"/>
</dbReference>
<dbReference type="InterPro" id="IPR011330">
    <property type="entry name" value="Glyco_hydro/deAcase_b/a-brl"/>
</dbReference>
<feature type="domain" description="NodB homology" evidence="3">
    <location>
        <begin position="17"/>
        <end position="214"/>
    </location>
</feature>
<evidence type="ECO:0000259" key="3">
    <source>
        <dbReference type="PROSITE" id="PS51677"/>
    </source>
</evidence>
<organism evidence="4">
    <name type="scientific">marine metagenome</name>
    <dbReference type="NCBI Taxonomy" id="408172"/>
    <lineage>
        <taxon>unclassified sequences</taxon>
        <taxon>metagenomes</taxon>
        <taxon>ecological metagenomes</taxon>
    </lineage>
</organism>
<protein>
    <recommendedName>
        <fullName evidence="3">NodB homology domain-containing protein</fullName>
    </recommendedName>
</protein>